<sequence>MHSAIDLSERPGATEVTSFVILPPSGAFRAGEALRGIEVFLTRRFPGLNFYANGDIPPFEGDYKLVPIVGVAGDEPDTIRMLNSPAPALLLAIDAALKLFRPAGLAVN</sequence>
<gene>
    <name evidence="1" type="ORF">SAMN02927914_00158</name>
</gene>
<accession>A0A1G5V1Q2</accession>
<proteinExistence type="predicted"/>
<dbReference type="RefSeq" id="WP_091574770.1">
    <property type="nucleotide sequence ID" value="NZ_FMXM01000002.1"/>
</dbReference>
<dbReference type="AlphaFoldDB" id="A0A1G5V1Q2"/>
<dbReference type="OrthoDB" id="8083807at2"/>
<protein>
    <submittedName>
        <fullName evidence="1">Uncharacterized protein</fullName>
    </submittedName>
</protein>
<dbReference type="STRING" id="1165689.SAMN02927914_00158"/>
<evidence type="ECO:0000313" key="1">
    <source>
        <dbReference type="EMBL" id="SDA39548.1"/>
    </source>
</evidence>
<dbReference type="Proteomes" id="UP000198588">
    <property type="component" value="Unassembled WGS sequence"/>
</dbReference>
<dbReference type="EMBL" id="FMXM01000002">
    <property type="protein sequence ID" value="SDA39548.1"/>
    <property type="molecule type" value="Genomic_DNA"/>
</dbReference>
<name>A0A1G5V1Q2_9HYPH</name>
<reference evidence="1 2" key="1">
    <citation type="submission" date="2016-10" db="EMBL/GenBank/DDBJ databases">
        <authorList>
            <person name="de Groot N.N."/>
        </authorList>
    </citation>
    <scope>NUCLEOTIDE SEQUENCE [LARGE SCALE GENOMIC DNA]</scope>
    <source>
        <strain evidence="1 2">CGMCC 1.12097</strain>
    </source>
</reference>
<evidence type="ECO:0000313" key="2">
    <source>
        <dbReference type="Proteomes" id="UP000198588"/>
    </source>
</evidence>
<organism evidence="1 2">
    <name type="scientific">Mesorhizobium qingshengii</name>
    <dbReference type="NCBI Taxonomy" id="1165689"/>
    <lineage>
        <taxon>Bacteria</taxon>
        <taxon>Pseudomonadati</taxon>
        <taxon>Pseudomonadota</taxon>
        <taxon>Alphaproteobacteria</taxon>
        <taxon>Hyphomicrobiales</taxon>
        <taxon>Phyllobacteriaceae</taxon>
        <taxon>Mesorhizobium</taxon>
    </lineage>
</organism>